<evidence type="ECO:0000313" key="3">
    <source>
        <dbReference type="EMBL" id="PJE63060.1"/>
    </source>
</evidence>
<dbReference type="InterPro" id="IPR050275">
    <property type="entry name" value="PGM_Phosphatase"/>
</dbReference>
<dbReference type="GO" id="GO:0016791">
    <property type="term" value="F:phosphatase activity"/>
    <property type="evidence" value="ECO:0007669"/>
    <property type="project" value="TreeGrafter"/>
</dbReference>
<proteinExistence type="predicted"/>
<accession>A0A2M8KT56</accession>
<dbReference type="AlphaFoldDB" id="A0A2M8KT56"/>
<dbReference type="InterPro" id="IPR029033">
    <property type="entry name" value="His_PPase_superfam"/>
</dbReference>
<feature type="binding site" evidence="2">
    <location>
        <begin position="11"/>
        <end position="18"/>
    </location>
    <ligand>
        <name>substrate</name>
    </ligand>
</feature>
<dbReference type="CDD" id="cd07067">
    <property type="entry name" value="HP_PGM_like"/>
    <property type="match status" value="1"/>
</dbReference>
<dbReference type="PIRSF" id="PIRSF000709">
    <property type="entry name" value="6PFK_2-Ptase"/>
    <property type="match status" value="1"/>
</dbReference>
<evidence type="ECO:0008006" key="5">
    <source>
        <dbReference type="Google" id="ProtNLM"/>
    </source>
</evidence>
<dbReference type="PANTHER" id="PTHR48100">
    <property type="entry name" value="BROAD-SPECIFICITY PHOSPHATASE YOR283W-RELATED"/>
    <property type="match status" value="1"/>
</dbReference>
<name>A0A2M8KT56_9BACT</name>
<dbReference type="GO" id="GO:0005737">
    <property type="term" value="C:cytoplasm"/>
    <property type="evidence" value="ECO:0007669"/>
    <property type="project" value="TreeGrafter"/>
</dbReference>
<evidence type="ECO:0000256" key="1">
    <source>
        <dbReference type="PIRSR" id="PIRSR613078-1"/>
    </source>
</evidence>
<protein>
    <recommendedName>
        <fullName evidence="5">Histidine phosphatase family protein</fullName>
    </recommendedName>
</protein>
<dbReference type="SMART" id="SM00855">
    <property type="entry name" value="PGAM"/>
    <property type="match status" value="1"/>
</dbReference>
<dbReference type="Gene3D" id="3.40.50.1240">
    <property type="entry name" value="Phosphoglycerate mutase-like"/>
    <property type="match status" value="1"/>
</dbReference>
<feature type="active site" description="Proton donor/acceptor" evidence="1">
    <location>
        <position position="87"/>
    </location>
</feature>
<dbReference type="EMBL" id="PFED01000064">
    <property type="protein sequence ID" value="PJE63060.1"/>
    <property type="molecule type" value="Genomic_DNA"/>
</dbReference>
<dbReference type="SUPFAM" id="SSF53254">
    <property type="entry name" value="Phosphoglycerate mutase-like"/>
    <property type="match status" value="1"/>
</dbReference>
<evidence type="ECO:0000256" key="2">
    <source>
        <dbReference type="PIRSR" id="PIRSR613078-2"/>
    </source>
</evidence>
<comment type="caution">
    <text evidence="3">The sequence shown here is derived from an EMBL/GenBank/DDBJ whole genome shotgun (WGS) entry which is preliminary data.</text>
</comment>
<dbReference type="InterPro" id="IPR013078">
    <property type="entry name" value="His_Pase_superF_clade-1"/>
</dbReference>
<dbReference type="PANTHER" id="PTHR48100:SF59">
    <property type="entry name" value="ADENOSYLCOBALAMIN_ALPHA-RIBAZOLE PHOSPHATASE"/>
    <property type="match status" value="1"/>
</dbReference>
<gene>
    <name evidence="3" type="ORF">COU88_01580</name>
</gene>
<organism evidence="3 4">
    <name type="scientific">Candidatus Roizmanbacteria bacterium CG10_big_fil_rev_8_21_14_0_10_39_6</name>
    <dbReference type="NCBI Taxonomy" id="1974853"/>
    <lineage>
        <taxon>Bacteria</taxon>
        <taxon>Candidatus Roizmaniibacteriota</taxon>
    </lineage>
</organism>
<feature type="active site" description="Tele-phosphohistidine intermediate" evidence="1">
    <location>
        <position position="12"/>
    </location>
</feature>
<feature type="binding site" evidence="2">
    <location>
        <position position="63"/>
    </location>
    <ligand>
        <name>substrate</name>
    </ligand>
</feature>
<reference evidence="4" key="1">
    <citation type="submission" date="2017-09" db="EMBL/GenBank/DDBJ databases">
        <title>Depth-based differentiation of microbial function through sediment-hosted aquifers and enrichment of novel symbionts in the deep terrestrial subsurface.</title>
        <authorList>
            <person name="Probst A.J."/>
            <person name="Ladd B."/>
            <person name="Jarett J.K."/>
            <person name="Geller-Mcgrath D.E."/>
            <person name="Sieber C.M.K."/>
            <person name="Emerson J.B."/>
            <person name="Anantharaman K."/>
            <person name="Thomas B.C."/>
            <person name="Malmstrom R."/>
            <person name="Stieglmeier M."/>
            <person name="Klingl A."/>
            <person name="Woyke T."/>
            <person name="Ryan C.M."/>
            <person name="Banfield J.F."/>
        </authorList>
    </citation>
    <scope>NUCLEOTIDE SEQUENCE [LARGE SCALE GENOMIC DNA]</scope>
</reference>
<dbReference type="Pfam" id="PF00300">
    <property type="entry name" value="His_Phos_1"/>
    <property type="match status" value="1"/>
</dbReference>
<dbReference type="Proteomes" id="UP000229554">
    <property type="component" value="Unassembled WGS sequence"/>
</dbReference>
<sequence>MTKPTMFYFVRHGETVWNVQKRIQGHRDIRLNATGRARAHETGKKLLSTVNRIHTIISSDLQRSAQTARIIARYYNVPVTYTSALRERDFGSFAGKTYKQLTQSTFVFHPHIETEQKLHTRVMEYVEATAKKWVGKNILFVTHGGVLRSLLTAMQMLTAQDHHKIHIDNAAYFAISYKDKKYILTTCEGVVFPKEHKSIKDQK</sequence>
<evidence type="ECO:0000313" key="4">
    <source>
        <dbReference type="Proteomes" id="UP000229554"/>
    </source>
</evidence>